<dbReference type="InterPro" id="IPR047584">
    <property type="entry name" value="CyaY"/>
</dbReference>
<dbReference type="AlphaFoldDB" id="A0A1G8HEM2"/>
<evidence type="ECO:0000313" key="5">
    <source>
        <dbReference type="EMBL" id="SDI05137.1"/>
    </source>
</evidence>
<dbReference type="PANTHER" id="PTHR16821">
    <property type="entry name" value="FRATAXIN"/>
    <property type="match status" value="1"/>
</dbReference>
<evidence type="ECO:0000313" key="6">
    <source>
        <dbReference type="Proteomes" id="UP000182894"/>
    </source>
</evidence>
<dbReference type="SMART" id="SM01219">
    <property type="entry name" value="Frataxin_Cyay"/>
    <property type="match status" value="1"/>
</dbReference>
<keyword evidence="6" id="KW-1185">Reference proteome</keyword>
<evidence type="ECO:0000256" key="3">
    <source>
        <dbReference type="ARBA" id="ARBA00023004"/>
    </source>
</evidence>
<dbReference type="PROSITE" id="PS01344">
    <property type="entry name" value="FRATAXIN_1"/>
    <property type="match status" value="1"/>
</dbReference>
<dbReference type="PANTHER" id="PTHR16821:SF2">
    <property type="entry name" value="FRATAXIN, MITOCHONDRIAL"/>
    <property type="match status" value="1"/>
</dbReference>
<dbReference type="Proteomes" id="UP000182894">
    <property type="component" value="Unassembled WGS sequence"/>
</dbReference>
<dbReference type="NCBIfam" id="TIGR03421">
    <property type="entry name" value="FeS_CyaY"/>
    <property type="match status" value="1"/>
</dbReference>
<dbReference type="GO" id="GO:0005829">
    <property type="term" value="C:cytosol"/>
    <property type="evidence" value="ECO:0007669"/>
    <property type="project" value="TreeGrafter"/>
</dbReference>
<dbReference type="STRING" id="89065.SAMN05216605_11068"/>
<gene>
    <name evidence="4" type="primary">cyaY</name>
    <name evidence="5" type="ORF">SAMN05216605_11068</name>
</gene>
<dbReference type="OrthoDB" id="285675at2"/>
<dbReference type="GO" id="GO:0008199">
    <property type="term" value="F:ferric iron binding"/>
    <property type="evidence" value="ECO:0007669"/>
    <property type="project" value="InterPro"/>
</dbReference>
<evidence type="ECO:0000256" key="1">
    <source>
        <dbReference type="ARBA" id="ARBA00008183"/>
    </source>
</evidence>
<dbReference type="InterPro" id="IPR020895">
    <property type="entry name" value="Frataxin_CS"/>
</dbReference>
<reference evidence="6" key="1">
    <citation type="submission" date="2016-10" db="EMBL/GenBank/DDBJ databases">
        <authorList>
            <person name="Varghese N."/>
            <person name="Submissions S."/>
        </authorList>
    </citation>
    <scope>NUCLEOTIDE SEQUENCE [LARGE SCALE GENOMIC DNA]</scope>
    <source>
        <strain evidence="6">ATCC 700689</strain>
    </source>
</reference>
<dbReference type="InterPro" id="IPR036524">
    <property type="entry name" value="Frataxin/CyaY_sf"/>
</dbReference>
<protein>
    <recommendedName>
        <fullName evidence="4">Iron-sulfur cluster assembly protein CyaY</fullName>
    </recommendedName>
</protein>
<proteinExistence type="inferred from homology"/>
<dbReference type="PROSITE" id="PS50810">
    <property type="entry name" value="FRATAXIN_2"/>
    <property type="match status" value="1"/>
</dbReference>
<dbReference type="GO" id="GO:0008198">
    <property type="term" value="F:ferrous iron binding"/>
    <property type="evidence" value="ECO:0007669"/>
    <property type="project" value="TreeGrafter"/>
</dbReference>
<dbReference type="HAMAP" id="MF_00142">
    <property type="entry name" value="CyaY"/>
    <property type="match status" value="1"/>
</dbReference>
<sequence length="119" mass="13564">MSLTEARFHDLVDATQEKLEDIFDESGLDLDLESSAGVLTVKFENGTQFIFSRQEPLRQLWLAAVDGGFHFDYDEEEKRWVCDKSEELLGEMLHRLALKQAGAELEFDAIDGHSDGNRE</sequence>
<evidence type="ECO:0000256" key="2">
    <source>
        <dbReference type="ARBA" id="ARBA00022723"/>
    </source>
</evidence>
<name>A0A1G8HEM2_9PSED</name>
<accession>A0A1G8HEM2</accession>
<evidence type="ECO:0000256" key="4">
    <source>
        <dbReference type="HAMAP-Rule" id="MF_00142"/>
    </source>
</evidence>
<dbReference type="SUPFAM" id="SSF55387">
    <property type="entry name" value="Frataxin/Nqo15-like"/>
    <property type="match status" value="1"/>
</dbReference>
<dbReference type="RefSeq" id="WP_074754617.1">
    <property type="nucleotide sequence ID" value="NZ_FNCO01000010.1"/>
</dbReference>
<comment type="function">
    <text evidence="4">Involved in iron-sulfur (Fe-S) cluster assembly. May act as a regulator of Fe-S biogenesis.</text>
</comment>
<keyword evidence="3 4" id="KW-0408">Iron</keyword>
<dbReference type="EMBL" id="FNCO01000010">
    <property type="protein sequence ID" value="SDI05137.1"/>
    <property type="molecule type" value="Genomic_DNA"/>
</dbReference>
<dbReference type="InterPro" id="IPR002908">
    <property type="entry name" value="Frataxin/CyaY"/>
</dbReference>
<organism evidence="5 6">
    <name type="scientific">Pseudomonas abietaniphila</name>
    <dbReference type="NCBI Taxonomy" id="89065"/>
    <lineage>
        <taxon>Bacteria</taxon>
        <taxon>Pseudomonadati</taxon>
        <taxon>Pseudomonadota</taxon>
        <taxon>Gammaproteobacteria</taxon>
        <taxon>Pseudomonadales</taxon>
        <taxon>Pseudomonadaceae</taxon>
        <taxon>Pseudomonas</taxon>
    </lineage>
</organism>
<dbReference type="Gene3D" id="3.30.920.10">
    <property type="entry name" value="Frataxin/CyaY"/>
    <property type="match status" value="1"/>
</dbReference>
<comment type="similarity">
    <text evidence="1 4">Belongs to the frataxin family.</text>
</comment>
<dbReference type="Pfam" id="PF01491">
    <property type="entry name" value="Frataxin_Cyay"/>
    <property type="match status" value="1"/>
</dbReference>
<dbReference type="GO" id="GO:0016226">
    <property type="term" value="P:iron-sulfur cluster assembly"/>
    <property type="evidence" value="ECO:0007669"/>
    <property type="project" value="UniProtKB-UniRule"/>
</dbReference>
<keyword evidence="2 4" id="KW-0479">Metal-binding</keyword>